<evidence type="ECO:0000256" key="2">
    <source>
        <dbReference type="PROSITE-ProRule" id="PRU00708"/>
    </source>
</evidence>
<feature type="region of interest" description="Disordered" evidence="3">
    <location>
        <begin position="1"/>
        <end position="31"/>
    </location>
</feature>
<dbReference type="GO" id="GO:0009451">
    <property type="term" value="P:RNA modification"/>
    <property type="evidence" value="ECO:0007669"/>
    <property type="project" value="InterPro"/>
</dbReference>
<feature type="repeat" description="PPR" evidence="2">
    <location>
        <begin position="94"/>
        <end position="128"/>
    </location>
</feature>
<dbReference type="FunFam" id="1.25.40.10:FF:000348">
    <property type="entry name" value="Pentatricopeptide repeat-containing protein chloroplastic"/>
    <property type="match status" value="1"/>
</dbReference>
<evidence type="ECO:0000256" key="1">
    <source>
        <dbReference type="ARBA" id="ARBA00022737"/>
    </source>
</evidence>
<organism evidence="4 5">
    <name type="scientific">Dioscorea zingiberensis</name>
    <dbReference type="NCBI Taxonomy" id="325984"/>
    <lineage>
        <taxon>Eukaryota</taxon>
        <taxon>Viridiplantae</taxon>
        <taxon>Streptophyta</taxon>
        <taxon>Embryophyta</taxon>
        <taxon>Tracheophyta</taxon>
        <taxon>Spermatophyta</taxon>
        <taxon>Magnoliopsida</taxon>
        <taxon>Liliopsida</taxon>
        <taxon>Dioscoreales</taxon>
        <taxon>Dioscoreaceae</taxon>
        <taxon>Dioscorea</taxon>
    </lineage>
</organism>
<feature type="repeat" description="PPR" evidence="2">
    <location>
        <begin position="366"/>
        <end position="401"/>
    </location>
</feature>
<dbReference type="PANTHER" id="PTHR47926:SF359">
    <property type="entry name" value="PENTACOTRIPEPTIDE-REPEAT REGION OF PRORP DOMAIN-CONTAINING PROTEIN"/>
    <property type="match status" value="1"/>
</dbReference>
<dbReference type="PANTHER" id="PTHR47926">
    <property type="entry name" value="PENTATRICOPEPTIDE REPEAT-CONTAINING PROTEIN"/>
    <property type="match status" value="1"/>
</dbReference>
<dbReference type="InterPro" id="IPR046960">
    <property type="entry name" value="PPR_At4g14850-like_plant"/>
</dbReference>
<keyword evidence="5" id="KW-1185">Reference proteome</keyword>
<comment type="caution">
    <text evidence="4">The sequence shown here is derived from an EMBL/GenBank/DDBJ whole genome shotgun (WGS) entry which is preliminary data.</text>
</comment>
<dbReference type="Gene3D" id="1.25.40.10">
    <property type="entry name" value="Tetratricopeptide repeat domain"/>
    <property type="match status" value="3"/>
</dbReference>
<dbReference type="EMBL" id="JAGGNH010000004">
    <property type="protein sequence ID" value="KAJ0974630.1"/>
    <property type="molecule type" value="Genomic_DNA"/>
</dbReference>
<evidence type="ECO:0000313" key="5">
    <source>
        <dbReference type="Proteomes" id="UP001085076"/>
    </source>
</evidence>
<feature type="repeat" description="PPR" evidence="2">
    <location>
        <begin position="300"/>
        <end position="330"/>
    </location>
</feature>
<accession>A0A9D5CK96</accession>
<sequence length="489" mass="53726">MISCLPSTPEPLLTDAAGDHRLRPYPTGPRPPAALRLLNETRTLSQLKQAHAHILRHGLAHHPVVVGALLRLYSSHHRLDLASAVFSPNTMTASTFQWNLMIRAYVSNGSPLEALRLYNLLISRGCPTPDKFTFPFAIAACSALAHLPKGMELHALAIKAGFSDDTYVQNALIHLYLTCSTPDYARRVFDGMPVRTVGSWTALISGLVGLGDLDAAKQAFDAAPVKNVVTWTAMIDGCARNGRPEEAFELFQSMQAQDVRPNAFTVVALLIACNELGSLHLGRWVHDYARAHDGLGLARNVYVCTALIDMYSKCGSIEDAVKVFDEMPVRSLATWNSMISSLGVHGQGHEAIRLFREMEESGLKPDRITFVGVLCACARAGMTSEGCELFRYMVRQYGIVPRLEHFKSMAEVLGSAIHSSEDEIVELVSNLIVEMDDAGMEMLLRACRDYGDVMLEGVVSSCIHEVEVSRKGSTSEAQMQHHCFSWEVG</sequence>
<keyword evidence="1" id="KW-0677">Repeat</keyword>
<evidence type="ECO:0008006" key="6">
    <source>
        <dbReference type="Google" id="ProtNLM"/>
    </source>
</evidence>
<dbReference type="Pfam" id="PF01535">
    <property type="entry name" value="PPR"/>
    <property type="match status" value="3"/>
</dbReference>
<feature type="repeat" description="PPR" evidence="2">
    <location>
        <begin position="331"/>
        <end position="365"/>
    </location>
</feature>
<evidence type="ECO:0000256" key="3">
    <source>
        <dbReference type="SAM" id="MobiDB-lite"/>
    </source>
</evidence>
<gene>
    <name evidence="4" type="ORF">J5N97_016595</name>
</gene>
<evidence type="ECO:0000313" key="4">
    <source>
        <dbReference type="EMBL" id="KAJ0974630.1"/>
    </source>
</evidence>
<protein>
    <recommendedName>
        <fullName evidence="6">Pentatricopeptide repeat-containing protein</fullName>
    </recommendedName>
</protein>
<reference evidence="4" key="2">
    <citation type="journal article" date="2022" name="Hortic Res">
        <title>The genome of Dioscorea zingiberensis sheds light on the biosynthesis, origin and evolution of the medicinally important diosgenin saponins.</title>
        <authorList>
            <person name="Li Y."/>
            <person name="Tan C."/>
            <person name="Li Z."/>
            <person name="Guo J."/>
            <person name="Li S."/>
            <person name="Chen X."/>
            <person name="Wang C."/>
            <person name="Dai X."/>
            <person name="Yang H."/>
            <person name="Song W."/>
            <person name="Hou L."/>
            <person name="Xu J."/>
            <person name="Tong Z."/>
            <person name="Xu A."/>
            <person name="Yuan X."/>
            <person name="Wang W."/>
            <person name="Yang Q."/>
            <person name="Chen L."/>
            <person name="Sun Z."/>
            <person name="Wang K."/>
            <person name="Pan B."/>
            <person name="Chen J."/>
            <person name="Bao Y."/>
            <person name="Liu F."/>
            <person name="Qi X."/>
            <person name="Gang D.R."/>
            <person name="Wen J."/>
            <person name="Li J."/>
        </authorList>
    </citation>
    <scope>NUCLEOTIDE SEQUENCE</scope>
    <source>
        <strain evidence="4">Dzin_1.0</strain>
    </source>
</reference>
<dbReference type="GO" id="GO:0003723">
    <property type="term" value="F:RNA binding"/>
    <property type="evidence" value="ECO:0007669"/>
    <property type="project" value="InterPro"/>
</dbReference>
<dbReference type="AlphaFoldDB" id="A0A9D5CK96"/>
<dbReference type="NCBIfam" id="TIGR00756">
    <property type="entry name" value="PPR"/>
    <property type="match status" value="5"/>
</dbReference>
<feature type="repeat" description="PPR" evidence="2">
    <location>
        <begin position="227"/>
        <end position="261"/>
    </location>
</feature>
<dbReference type="InterPro" id="IPR002885">
    <property type="entry name" value="PPR_rpt"/>
</dbReference>
<dbReference type="Proteomes" id="UP001085076">
    <property type="component" value="Miscellaneous, Linkage group lg04"/>
</dbReference>
<proteinExistence type="predicted"/>
<dbReference type="FunFam" id="1.25.40.10:FF:000242">
    <property type="entry name" value="Pentatricopeptide repeat-containing protein"/>
    <property type="match status" value="1"/>
</dbReference>
<dbReference type="PROSITE" id="PS51375">
    <property type="entry name" value="PPR"/>
    <property type="match status" value="5"/>
</dbReference>
<reference evidence="4" key="1">
    <citation type="submission" date="2021-03" db="EMBL/GenBank/DDBJ databases">
        <authorList>
            <person name="Li Z."/>
            <person name="Yang C."/>
        </authorList>
    </citation>
    <scope>NUCLEOTIDE SEQUENCE</scope>
    <source>
        <strain evidence="4">Dzin_1.0</strain>
        <tissue evidence="4">Leaf</tissue>
    </source>
</reference>
<dbReference type="InterPro" id="IPR011990">
    <property type="entry name" value="TPR-like_helical_dom_sf"/>
</dbReference>
<name>A0A9D5CK96_9LILI</name>
<dbReference type="Pfam" id="PF13041">
    <property type="entry name" value="PPR_2"/>
    <property type="match status" value="2"/>
</dbReference>
<dbReference type="OrthoDB" id="185373at2759"/>